<dbReference type="GO" id="GO:0005615">
    <property type="term" value="C:extracellular space"/>
    <property type="evidence" value="ECO:0007669"/>
    <property type="project" value="TreeGrafter"/>
</dbReference>
<dbReference type="Proteomes" id="UP000051574">
    <property type="component" value="Unassembled WGS sequence"/>
</dbReference>
<dbReference type="OrthoDB" id="6693014at2759"/>
<evidence type="ECO:0000313" key="7">
    <source>
        <dbReference type="Proteomes" id="UP000051574"/>
    </source>
</evidence>
<keyword evidence="7" id="KW-1185">Reference proteome</keyword>
<dbReference type="SUPFAM" id="SSF47565">
    <property type="entry name" value="Insect pheromone/odorant-binding proteins"/>
    <property type="match status" value="1"/>
</dbReference>
<keyword evidence="4 5" id="KW-0732">Signal</keyword>
<evidence type="ECO:0000256" key="5">
    <source>
        <dbReference type="SAM" id="SignalP"/>
    </source>
</evidence>
<dbReference type="SMART" id="SM00708">
    <property type="entry name" value="PhBP"/>
    <property type="match status" value="1"/>
</dbReference>
<evidence type="ECO:0000256" key="2">
    <source>
        <dbReference type="ARBA" id="ARBA00008098"/>
    </source>
</evidence>
<dbReference type="GO" id="GO:0007608">
    <property type="term" value="P:sensory perception of smell"/>
    <property type="evidence" value="ECO:0007669"/>
    <property type="project" value="TreeGrafter"/>
</dbReference>
<gene>
    <name evidence="6" type="ORF">AMK59_3534</name>
</gene>
<organism evidence="6 7">
    <name type="scientific">Oryctes borbonicus</name>
    <dbReference type="NCBI Taxonomy" id="1629725"/>
    <lineage>
        <taxon>Eukaryota</taxon>
        <taxon>Metazoa</taxon>
        <taxon>Ecdysozoa</taxon>
        <taxon>Arthropoda</taxon>
        <taxon>Hexapoda</taxon>
        <taxon>Insecta</taxon>
        <taxon>Pterygota</taxon>
        <taxon>Neoptera</taxon>
        <taxon>Endopterygota</taxon>
        <taxon>Coleoptera</taxon>
        <taxon>Polyphaga</taxon>
        <taxon>Scarabaeiformia</taxon>
        <taxon>Scarabaeidae</taxon>
        <taxon>Dynastinae</taxon>
        <taxon>Oryctes</taxon>
    </lineage>
</organism>
<comment type="similarity">
    <text evidence="2">Belongs to the PBP/GOBP family.</text>
</comment>
<dbReference type="PANTHER" id="PTHR11857:SF43">
    <property type="entry name" value="GEO07291P1-RELATED"/>
    <property type="match status" value="1"/>
</dbReference>
<dbReference type="GO" id="GO:0005549">
    <property type="term" value="F:odorant binding"/>
    <property type="evidence" value="ECO:0007669"/>
    <property type="project" value="InterPro"/>
</dbReference>
<protein>
    <submittedName>
        <fullName evidence="6">Uncharacterized protein</fullName>
    </submittedName>
</protein>
<proteinExistence type="inferred from homology"/>
<evidence type="ECO:0000256" key="3">
    <source>
        <dbReference type="ARBA" id="ARBA00022525"/>
    </source>
</evidence>
<dbReference type="InterPro" id="IPR006170">
    <property type="entry name" value="PBP/GOBP"/>
</dbReference>
<feature type="chain" id="PRO_5006668412" evidence="5">
    <location>
        <begin position="19"/>
        <end position="117"/>
    </location>
</feature>
<evidence type="ECO:0000256" key="4">
    <source>
        <dbReference type="ARBA" id="ARBA00022729"/>
    </source>
</evidence>
<reference evidence="6 7" key="1">
    <citation type="submission" date="2015-09" db="EMBL/GenBank/DDBJ databases">
        <title>Draft genome of the scarab beetle Oryctes borbonicus.</title>
        <authorList>
            <person name="Meyer J.M."/>
            <person name="Markov G.V."/>
            <person name="Baskaran P."/>
            <person name="Herrmann M."/>
            <person name="Sommer R.J."/>
            <person name="Roedelsperger C."/>
        </authorList>
    </citation>
    <scope>NUCLEOTIDE SEQUENCE [LARGE SCALE GENOMIC DNA]</scope>
    <source>
        <strain evidence="6">OB123</strain>
        <tissue evidence="6">Whole animal</tissue>
    </source>
</reference>
<dbReference type="AlphaFoldDB" id="A0A0T6B5K4"/>
<dbReference type="CDD" id="cd23992">
    <property type="entry name" value="PBP_GOBP"/>
    <property type="match status" value="1"/>
</dbReference>
<dbReference type="Gene3D" id="1.10.238.20">
    <property type="entry name" value="Pheromone/general odorant binding protein domain"/>
    <property type="match status" value="1"/>
</dbReference>
<dbReference type="InterPro" id="IPR036728">
    <property type="entry name" value="PBP_GOBP_sf"/>
</dbReference>
<comment type="subcellular location">
    <subcellularLocation>
        <location evidence="1">Secreted</location>
    </subcellularLocation>
</comment>
<sequence>MKQFIVVAVLCVIVYVQALTDEQKAKVKVASEKCVGETGVDPKLVAQGRQGEFVDDPKLKQFILCFLKATEILDDNADVRADKVKEKLSKDVSEAELDGLLTKCKPAGSDPVEKASG</sequence>
<feature type="non-terminal residue" evidence="6">
    <location>
        <position position="117"/>
    </location>
</feature>
<keyword evidence="3" id="KW-0964">Secreted</keyword>
<comment type="caution">
    <text evidence="6">The sequence shown here is derived from an EMBL/GenBank/DDBJ whole genome shotgun (WGS) entry which is preliminary data.</text>
</comment>
<dbReference type="Pfam" id="PF01395">
    <property type="entry name" value="PBP_GOBP"/>
    <property type="match status" value="1"/>
</dbReference>
<feature type="signal peptide" evidence="5">
    <location>
        <begin position="1"/>
        <end position="18"/>
    </location>
</feature>
<dbReference type="PANTHER" id="PTHR11857">
    <property type="entry name" value="ODORANT BINDING PROTEIN-RELATED"/>
    <property type="match status" value="1"/>
</dbReference>
<name>A0A0T6B5K4_9SCAR</name>
<accession>A0A0T6B5K4</accession>
<dbReference type="EMBL" id="LJIG01009697">
    <property type="protein sequence ID" value="KRT82561.1"/>
    <property type="molecule type" value="Genomic_DNA"/>
</dbReference>
<evidence type="ECO:0000313" key="6">
    <source>
        <dbReference type="EMBL" id="KRT82561.1"/>
    </source>
</evidence>
<evidence type="ECO:0000256" key="1">
    <source>
        <dbReference type="ARBA" id="ARBA00004613"/>
    </source>
</evidence>